<dbReference type="InterPro" id="IPR000182">
    <property type="entry name" value="GNAT_dom"/>
</dbReference>
<accession>A0ABQ2L2H0</accession>
<dbReference type="Pfam" id="PF13302">
    <property type="entry name" value="Acetyltransf_3"/>
    <property type="match status" value="1"/>
</dbReference>
<keyword evidence="3" id="KW-1185">Reference proteome</keyword>
<evidence type="ECO:0000259" key="1">
    <source>
        <dbReference type="Pfam" id="PF13302"/>
    </source>
</evidence>
<sequence length="59" mass="7163">MKQLDVHRIYATCRPENEASAKVMKRLGMKREGRIREHLFFKGQFHDSELYSILRHEFK</sequence>
<dbReference type="InterPro" id="IPR051908">
    <property type="entry name" value="Ribosomal_N-acetyltransferase"/>
</dbReference>
<dbReference type="Gene3D" id="3.40.630.30">
    <property type="match status" value="1"/>
</dbReference>
<dbReference type="EMBL" id="BMLN01000005">
    <property type="protein sequence ID" value="GGO00364.1"/>
    <property type="molecule type" value="Genomic_DNA"/>
</dbReference>
<name>A0ABQ2L2H0_9BACL</name>
<dbReference type="InterPro" id="IPR016181">
    <property type="entry name" value="Acyl_CoA_acyltransferase"/>
</dbReference>
<feature type="domain" description="N-acetyltransferase" evidence="1">
    <location>
        <begin position="2"/>
        <end position="30"/>
    </location>
</feature>
<comment type="caution">
    <text evidence="2">The sequence shown here is derived from an EMBL/GenBank/DDBJ whole genome shotgun (WGS) entry which is preliminary data.</text>
</comment>
<proteinExistence type="predicted"/>
<reference evidence="3" key="1">
    <citation type="journal article" date="2019" name="Int. J. Syst. Evol. Microbiol.">
        <title>The Global Catalogue of Microorganisms (GCM) 10K type strain sequencing project: providing services to taxonomists for standard genome sequencing and annotation.</title>
        <authorList>
            <consortium name="The Broad Institute Genomics Platform"/>
            <consortium name="The Broad Institute Genome Sequencing Center for Infectious Disease"/>
            <person name="Wu L."/>
            <person name="Ma J."/>
        </authorList>
    </citation>
    <scope>NUCLEOTIDE SEQUENCE [LARGE SCALE GENOMIC DNA]</scope>
    <source>
        <strain evidence="3">CGMCC 1.6964</strain>
    </source>
</reference>
<dbReference type="Proteomes" id="UP000606653">
    <property type="component" value="Unassembled WGS sequence"/>
</dbReference>
<dbReference type="SUPFAM" id="SSF55729">
    <property type="entry name" value="Acyl-CoA N-acyltransferases (Nat)"/>
    <property type="match status" value="1"/>
</dbReference>
<protein>
    <recommendedName>
        <fullName evidence="1">N-acetyltransferase domain-containing protein</fullName>
    </recommendedName>
</protein>
<dbReference type="PANTHER" id="PTHR43441">
    <property type="entry name" value="RIBOSOMAL-PROTEIN-SERINE ACETYLTRANSFERASE"/>
    <property type="match status" value="1"/>
</dbReference>
<evidence type="ECO:0000313" key="2">
    <source>
        <dbReference type="EMBL" id="GGO00364.1"/>
    </source>
</evidence>
<evidence type="ECO:0000313" key="3">
    <source>
        <dbReference type="Proteomes" id="UP000606653"/>
    </source>
</evidence>
<gene>
    <name evidence="2" type="ORF">GCM10010969_21470</name>
</gene>
<organism evidence="2 3">
    <name type="scientific">Saccharibacillus kuerlensis</name>
    <dbReference type="NCBI Taxonomy" id="459527"/>
    <lineage>
        <taxon>Bacteria</taxon>
        <taxon>Bacillati</taxon>
        <taxon>Bacillota</taxon>
        <taxon>Bacilli</taxon>
        <taxon>Bacillales</taxon>
        <taxon>Paenibacillaceae</taxon>
        <taxon>Saccharibacillus</taxon>
    </lineage>
</organism>
<dbReference type="PANTHER" id="PTHR43441:SF11">
    <property type="entry name" value="RIBOSOMAL-PROTEIN-SERINE ACETYLTRANSFERASE"/>
    <property type="match status" value="1"/>
</dbReference>